<reference evidence="1" key="1">
    <citation type="submission" date="2016-01" db="EMBL/GenBank/DDBJ databases">
        <authorList>
            <person name="Peeters C."/>
        </authorList>
    </citation>
    <scope>NUCLEOTIDE SEQUENCE [LARGE SCALE GENOMIC DNA]</scope>
    <source>
        <strain evidence="1">LMG 29318</strain>
    </source>
</reference>
<comment type="caution">
    <text evidence="1">The sequence shown here is derived from an EMBL/GenBank/DDBJ whole genome shotgun (WGS) entry which is preliminary data.</text>
</comment>
<keyword evidence="2" id="KW-1185">Reference proteome</keyword>
<organism evidence="1 2">
    <name type="scientific">Caballeronia catudaia</name>
    <dbReference type="NCBI Taxonomy" id="1777136"/>
    <lineage>
        <taxon>Bacteria</taxon>
        <taxon>Pseudomonadati</taxon>
        <taxon>Pseudomonadota</taxon>
        <taxon>Betaproteobacteria</taxon>
        <taxon>Burkholderiales</taxon>
        <taxon>Burkholderiaceae</taxon>
        <taxon>Caballeronia</taxon>
    </lineage>
</organism>
<gene>
    <name evidence="1" type="ORF">AWB75_04411</name>
</gene>
<evidence type="ECO:0000313" key="1">
    <source>
        <dbReference type="EMBL" id="SAK76695.1"/>
    </source>
</evidence>
<name>A0A158C2V1_9BURK</name>
<accession>A0A158C2V1</accession>
<protein>
    <submittedName>
        <fullName evidence="1">NAD(P) transhydrogenase subunit beta</fullName>
    </submittedName>
</protein>
<sequence>MYCTVIYNIERFFAEADWSASATVGGFAERRPVKSSILRDAACMPGNPQGVVIAPCYGLPIKTAQRALKS</sequence>
<dbReference type="AlphaFoldDB" id="A0A158C2V1"/>
<dbReference type="Proteomes" id="UP000054870">
    <property type="component" value="Unassembled WGS sequence"/>
</dbReference>
<proteinExistence type="predicted"/>
<dbReference type="EMBL" id="FCOF02000022">
    <property type="protein sequence ID" value="SAK76695.1"/>
    <property type="molecule type" value="Genomic_DNA"/>
</dbReference>
<evidence type="ECO:0000313" key="2">
    <source>
        <dbReference type="Proteomes" id="UP000054870"/>
    </source>
</evidence>